<feature type="transmembrane region" description="Helical" evidence="1">
    <location>
        <begin position="6"/>
        <end position="29"/>
    </location>
</feature>
<organism evidence="2 3">
    <name type="scientific">Paracoccus sulfuroxidans</name>
    <dbReference type="NCBI Taxonomy" id="384678"/>
    <lineage>
        <taxon>Bacteria</taxon>
        <taxon>Pseudomonadati</taxon>
        <taxon>Pseudomonadota</taxon>
        <taxon>Alphaproteobacteria</taxon>
        <taxon>Rhodobacterales</taxon>
        <taxon>Paracoccaceae</taxon>
        <taxon>Paracoccus</taxon>
    </lineage>
</organism>
<evidence type="ECO:0000313" key="3">
    <source>
        <dbReference type="Proteomes" id="UP000316225"/>
    </source>
</evidence>
<dbReference type="Pfam" id="PF04657">
    <property type="entry name" value="DMT_YdcZ"/>
    <property type="match status" value="1"/>
</dbReference>
<feature type="transmembrane region" description="Helical" evidence="1">
    <location>
        <begin position="41"/>
        <end position="61"/>
    </location>
</feature>
<dbReference type="PANTHER" id="PTHR34821">
    <property type="entry name" value="INNER MEMBRANE PROTEIN YDCZ"/>
    <property type="match status" value="1"/>
</dbReference>
<evidence type="ECO:0000256" key="1">
    <source>
        <dbReference type="SAM" id="Phobius"/>
    </source>
</evidence>
<proteinExistence type="predicted"/>
<feature type="transmembrane region" description="Helical" evidence="1">
    <location>
        <begin position="132"/>
        <end position="150"/>
    </location>
</feature>
<evidence type="ECO:0000313" key="2">
    <source>
        <dbReference type="EMBL" id="TWI33440.1"/>
    </source>
</evidence>
<accession>A0A562NMY6</accession>
<dbReference type="Proteomes" id="UP000316225">
    <property type="component" value="Unassembled WGS sequence"/>
</dbReference>
<dbReference type="PANTHER" id="PTHR34821:SF2">
    <property type="entry name" value="INNER MEMBRANE PROTEIN YDCZ"/>
    <property type="match status" value="1"/>
</dbReference>
<name>A0A562NMY6_9RHOB</name>
<keyword evidence="3" id="KW-1185">Reference proteome</keyword>
<keyword evidence="1" id="KW-0472">Membrane</keyword>
<dbReference type="EMBL" id="VLKU01000007">
    <property type="protein sequence ID" value="TWI33440.1"/>
    <property type="molecule type" value="Genomic_DNA"/>
</dbReference>
<sequence length="152" mass="15891">MGSGSLQFPILAFVMIIVGGACIALQAPVNAGLARGIGSPLVAAAISFGVGFVILTLFSIIRGEVPSFAAALDQQWWLWMGGAFGAFYVWSMVWSLPRLGVVTAIAVLSLGQIVAAMVLDRIGAFGLPVREISIPRVLSALMVLGGVLLSRY</sequence>
<feature type="transmembrane region" description="Helical" evidence="1">
    <location>
        <begin position="101"/>
        <end position="120"/>
    </location>
</feature>
<feature type="transmembrane region" description="Helical" evidence="1">
    <location>
        <begin position="76"/>
        <end position="94"/>
    </location>
</feature>
<keyword evidence="1" id="KW-1133">Transmembrane helix</keyword>
<gene>
    <name evidence="2" type="ORF">IQ24_02584</name>
</gene>
<dbReference type="GO" id="GO:0005886">
    <property type="term" value="C:plasma membrane"/>
    <property type="evidence" value="ECO:0007669"/>
    <property type="project" value="TreeGrafter"/>
</dbReference>
<comment type="caution">
    <text evidence="2">The sequence shown here is derived from an EMBL/GenBank/DDBJ whole genome shotgun (WGS) entry which is preliminary data.</text>
</comment>
<dbReference type="OrthoDB" id="370053at2"/>
<dbReference type="AlphaFoldDB" id="A0A562NMY6"/>
<dbReference type="InterPro" id="IPR006750">
    <property type="entry name" value="YdcZ"/>
</dbReference>
<reference evidence="2 3" key="1">
    <citation type="journal article" date="2015" name="Stand. Genomic Sci.">
        <title>Genomic Encyclopedia of Bacterial and Archaeal Type Strains, Phase III: the genomes of soil and plant-associated and newly described type strains.</title>
        <authorList>
            <person name="Whitman W.B."/>
            <person name="Woyke T."/>
            <person name="Klenk H.P."/>
            <person name="Zhou Y."/>
            <person name="Lilburn T.G."/>
            <person name="Beck B.J."/>
            <person name="De Vos P."/>
            <person name="Vandamme P."/>
            <person name="Eisen J.A."/>
            <person name="Garrity G."/>
            <person name="Hugenholtz P."/>
            <person name="Kyrpides N.C."/>
        </authorList>
    </citation>
    <scope>NUCLEOTIDE SEQUENCE [LARGE SCALE GENOMIC DNA]</scope>
    <source>
        <strain evidence="2 3">CGMCC 1.5364</strain>
    </source>
</reference>
<keyword evidence="1" id="KW-0812">Transmembrane</keyword>
<protein>
    <submittedName>
        <fullName evidence="2">Transporter family-2 protein</fullName>
    </submittedName>
</protein>